<sequence length="191" mass="21783">MYSWYKGIISMLFILFIFSGCSNDDPDNVNVDGQEVENNKIEENDENDEQTSEKIDNIFEQVQSVVIPTSLLEMKEQQGGLMLNGRSLQDELEVDMAEFLLGMESELKSHIESLTSETQNPSELEKALIYILGTPNYQEVLELAEGFEPEFEEPYLPYPGKTVEEIKQEPNSDKSIILLDASSKYVIIGRW</sequence>
<evidence type="ECO:0000313" key="2">
    <source>
        <dbReference type="EMBL" id="MFD2043891.1"/>
    </source>
</evidence>
<evidence type="ECO:0000313" key="3">
    <source>
        <dbReference type="Proteomes" id="UP001597383"/>
    </source>
</evidence>
<keyword evidence="3" id="KW-1185">Reference proteome</keyword>
<dbReference type="Proteomes" id="UP001597383">
    <property type="component" value="Unassembled WGS sequence"/>
</dbReference>
<dbReference type="EMBL" id="JBHUHQ010000013">
    <property type="protein sequence ID" value="MFD2043891.1"/>
    <property type="molecule type" value="Genomic_DNA"/>
</dbReference>
<evidence type="ECO:0000256" key="1">
    <source>
        <dbReference type="SAM" id="SignalP"/>
    </source>
</evidence>
<proteinExistence type="predicted"/>
<protein>
    <submittedName>
        <fullName evidence="2">Uncharacterized protein</fullName>
    </submittedName>
</protein>
<feature type="chain" id="PRO_5046243960" evidence="1">
    <location>
        <begin position="23"/>
        <end position="191"/>
    </location>
</feature>
<comment type="caution">
    <text evidence="2">The sequence shown here is derived from an EMBL/GenBank/DDBJ whole genome shotgun (WGS) entry which is preliminary data.</text>
</comment>
<name>A0ABW4VYP8_9BACI</name>
<dbReference type="RefSeq" id="WP_377555464.1">
    <property type="nucleotide sequence ID" value="NZ_JBHUHQ010000013.1"/>
</dbReference>
<accession>A0ABW4VYP8</accession>
<feature type="signal peptide" evidence="1">
    <location>
        <begin position="1"/>
        <end position="22"/>
    </location>
</feature>
<gene>
    <name evidence="2" type="ORF">ACFSJF_06435</name>
</gene>
<reference evidence="3" key="1">
    <citation type="journal article" date="2019" name="Int. J. Syst. Evol. Microbiol.">
        <title>The Global Catalogue of Microorganisms (GCM) 10K type strain sequencing project: providing services to taxonomists for standard genome sequencing and annotation.</title>
        <authorList>
            <consortium name="The Broad Institute Genomics Platform"/>
            <consortium name="The Broad Institute Genome Sequencing Center for Infectious Disease"/>
            <person name="Wu L."/>
            <person name="Ma J."/>
        </authorList>
    </citation>
    <scope>NUCLEOTIDE SEQUENCE [LARGE SCALE GENOMIC DNA]</scope>
    <source>
        <strain evidence="3">R28</strain>
    </source>
</reference>
<dbReference type="PROSITE" id="PS51257">
    <property type="entry name" value="PROKAR_LIPOPROTEIN"/>
    <property type="match status" value="1"/>
</dbReference>
<organism evidence="2 3">
    <name type="scientific">Ornithinibacillus salinisoli</name>
    <dbReference type="NCBI Taxonomy" id="1848459"/>
    <lineage>
        <taxon>Bacteria</taxon>
        <taxon>Bacillati</taxon>
        <taxon>Bacillota</taxon>
        <taxon>Bacilli</taxon>
        <taxon>Bacillales</taxon>
        <taxon>Bacillaceae</taxon>
        <taxon>Ornithinibacillus</taxon>
    </lineage>
</organism>
<keyword evidence="1" id="KW-0732">Signal</keyword>